<feature type="transmembrane region" description="Helical" evidence="2">
    <location>
        <begin position="340"/>
        <end position="362"/>
    </location>
</feature>
<dbReference type="Proteomes" id="UP001444661">
    <property type="component" value="Unassembled WGS sequence"/>
</dbReference>
<comment type="caution">
    <text evidence="4">The sequence shown here is derived from an EMBL/GenBank/DDBJ whole genome shotgun (WGS) entry which is preliminary data.</text>
</comment>
<accession>A0ABR1TWH4</accession>
<organism evidence="4 5">
    <name type="scientific">Apiospora rasikravindrae</name>
    <dbReference type="NCBI Taxonomy" id="990691"/>
    <lineage>
        <taxon>Eukaryota</taxon>
        <taxon>Fungi</taxon>
        <taxon>Dikarya</taxon>
        <taxon>Ascomycota</taxon>
        <taxon>Pezizomycotina</taxon>
        <taxon>Sordariomycetes</taxon>
        <taxon>Xylariomycetidae</taxon>
        <taxon>Amphisphaeriales</taxon>
        <taxon>Apiosporaceae</taxon>
        <taxon>Apiospora</taxon>
    </lineage>
</organism>
<dbReference type="InterPro" id="IPR020846">
    <property type="entry name" value="MFS_dom"/>
</dbReference>
<feature type="transmembrane region" description="Helical" evidence="2">
    <location>
        <begin position="134"/>
        <end position="157"/>
    </location>
</feature>
<feature type="transmembrane region" description="Helical" evidence="2">
    <location>
        <begin position="194"/>
        <end position="212"/>
    </location>
</feature>
<keyword evidence="5" id="KW-1185">Reference proteome</keyword>
<keyword evidence="2" id="KW-1133">Transmembrane helix</keyword>
<feature type="transmembrane region" description="Helical" evidence="2">
    <location>
        <begin position="248"/>
        <end position="269"/>
    </location>
</feature>
<keyword evidence="2" id="KW-0812">Transmembrane</keyword>
<feature type="transmembrane region" description="Helical" evidence="2">
    <location>
        <begin position="102"/>
        <end position="122"/>
    </location>
</feature>
<evidence type="ECO:0000259" key="3">
    <source>
        <dbReference type="PROSITE" id="PS50850"/>
    </source>
</evidence>
<proteinExistence type="predicted"/>
<feature type="domain" description="Major facilitator superfamily (MFS) profile" evidence="3">
    <location>
        <begin position="248"/>
        <end position="457"/>
    </location>
</feature>
<dbReference type="PANTHER" id="PTHR23539:SF1">
    <property type="entry name" value="MAJOR FACILITATOR SUPERFAMILY (MFS) PROFILE DOMAIN-CONTAINING PROTEIN"/>
    <property type="match status" value="1"/>
</dbReference>
<feature type="transmembrane region" description="Helical" evidence="2">
    <location>
        <begin position="281"/>
        <end position="304"/>
    </location>
</feature>
<dbReference type="InterPro" id="IPR036259">
    <property type="entry name" value="MFS_trans_sf"/>
</dbReference>
<feature type="transmembrane region" description="Helical" evidence="2">
    <location>
        <begin position="169"/>
        <end position="188"/>
    </location>
</feature>
<feature type="transmembrane region" description="Helical" evidence="2">
    <location>
        <begin position="316"/>
        <end position="334"/>
    </location>
</feature>
<protein>
    <recommendedName>
        <fullName evidence="3">Major facilitator superfamily (MFS) profile domain-containing protein</fullName>
    </recommendedName>
</protein>
<reference evidence="4 5" key="1">
    <citation type="submission" date="2023-01" db="EMBL/GenBank/DDBJ databases">
        <title>Analysis of 21 Apiospora genomes using comparative genomics revels a genus with tremendous synthesis potential of carbohydrate active enzymes and secondary metabolites.</title>
        <authorList>
            <person name="Sorensen T."/>
        </authorList>
    </citation>
    <scope>NUCLEOTIDE SEQUENCE [LARGE SCALE GENOMIC DNA]</scope>
    <source>
        <strain evidence="4 5">CBS 33761</strain>
    </source>
</reference>
<sequence length="457" mass="47777">MEHNTPSLNATTTPDSEAITVIETQEPSVRALRGLDAVNFFLADVRDGLGPYLAIYLISVRGPAHGWNEATAGTVMTIAGIVGLIATTPIGWLIDLTNFKRAVIAVGAVLITVSCIVLPWASYNFYLVAVTQSIAAIAATAFAPALAAISLGIVGPARFSRRVGRNEGFNHAGNALAAGLTAGLAHVYGPVVVFWLIGALAVVSIACTLVIPGREIDNRVGRGLVDIEHRRRRLRPSGFKVLLTDRRLFLLALVCALFHLANAAMLPTVGELLTREAGPSMATTLMAVCIVAAQLVMVPTALLTGKFTDRVGRKPLFLVAFGVLTLRGCLYNAWHNRYYLLAVQLLDGIGAGIYGALFPVVVGDLTRGTGHFNIAQGAVATAQGLGASLSATLAGHIIVHVSVETNVAGVETNNSMVVSRVSMPSAPVAACSSYGMDGAETVVPAGAVWISSLSPKP</sequence>
<dbReference type="Gene3D" id="1.20.1250.20">
    <property type="entry name" value="MFS general substrate transporter like domains"/>
    <property type="match status" value="2"/>
</dbReference>
<dbReference type="PANTHER" id="PTHR23539">
    <property type="entry name" value="MFS TRANSPORTER"/>
    <property type="match status" value="1"/>
</dbReference>
<evidence type="ECO:0000256" key="1">
    <source>
        <dbReference type="ARBA" id="ARBA00004141"/>
    </source>
</evidence>
<keyword evidence="2" id="KW-0472">Membrane</keyword>
<dbReference type="SUPFAM" id="SSF103473">
    <property type="entry name" value="MFS general substrate transporter"/>
    <property type="match status" value="1"/>
</dbReference>
<dbReference type="InterPro" id="IPR011701">
    <property type="entry name" value="MFS"/>
</dbReference>
<comment type="subcellular location">
    <subcellularLocation>
        <location evidence="1">Membrane</location>
        <topology evidence="1">Multi-pass membrane protein</topology>
    </subcellularLocation>
</comment>
<dbReference type="PROSITE" id="PS50850">
    <property type="entry name" value="MFS"/>
    <property type="match status" value="1"/>
</dbReference>
<evidence type="ECO:0000313" key="4">
    <source>
        <dbReference type="EMBL" id="KAK8050857.1"/>
    </source>
</evidence>
<evidence type="ECO:0000256" key="2">
    <source>
        <dbReference type="SAM" id="Phobius"/>
    </source>
</evidence>
<feature type="transmembrane region" description="Helical" evidence="2">
    <location>
        <begin position="75"/>
        <end position="95"/>
    </location>
</feature>
<dbReference type="Pfam" id="PF07690">
    <property type="entry name" value="MFS_1"/>
    <property type="match status" value="1"/>
</dbReference>
<gene>
    <name evidence="4" type="ORF">PG993_002242</name>
</gene>
<dbReference type="EMBL" id="JAQQWK010000002">
    <property type="protein sequence ID" value="KAK8050857.1"/>
    <property type="molecule type" value="Genomic_DNA"/>
</dbReference>
<dbReference type="CDD" id="cd06174">
    <property type="entry name" value="MFS"/>
    <property type="match status" value="1"/>
</dbReference>
<evidence type="ECO:0000313" key="5">
    <source>
        <dbReference type="Proteomes" id="UP001444661"/>
    </source>
</evidence>
<name>A0ABR1TWH4_9PEZI</name>